<dbReference type="PROSITE" id="PS50222">
    <property type="entry name" value="EF_HAND_2"/>
    <property type="match status" value="3"/>
</dbReference>
<name>A0ABT7PKH9_9BACT</name>
<evidence type="ECO:0000313" key="3">
    <source>
        <dbReference type="EMBL" id="MDM4016987.1"/>
    </source>
</evidence>
<keyword evidence="1" id="KW-0812">Transmembrane</keyword>
<feature type="transmembrane region" description="Helical" evidence="1">
    <location>
        <begin position="41"/>
        <end position="64"/>
    </location>
</feature>
<feature type="domain" description="EF-hand" evidence="2">
    <location>
        <begin position="551"/>
        <end position="577"/>
    </location>
</feature>
<dbReference type="Gene3D" id="1.10.238.10">
    <property type="entry name" value="EF-hand"/>
    <property type="match status" value="4"/>
</dbReference>
<dbReference type="InterPro" id="IPR018247">
    <property type="entry name" value="EF_Hand_1_Ca_BS"/>
</dbReference>
<protein>
    <recommendedName>
        <fullName evidence="2">EF-hand domain-containing protein</fullName>
    </recommendedName>
</protein>
<dbReference type="InterPro" id="IPR002048">
    <property type="entry name" value="EF_hand_dom"/>
</dbReference>
<feature type="domain" description="EF-hand" evidence="2">
    <location>
        <begin position="393"/>
        <end position="428"/>
    </location>
</feature>
<evidence type="ECO:0000259" key="2">
    <source>
        <dbReference type="PROSITE" id="PS50222"/>
    </source>
</evidence>
<dbReference type="PANTHER" id="PTHR10827">
    <property type="entry name" value="RETICULOCALBIN"/>
    <property type="match status" value="1"/>
</dbReference>
<keyword evidence="4" id="KW-1185">Reference proteome</keyword>
<proteinExistence type="predicted"/>
<dbReference type="PANTHER" id="PTHR10827:SF85">
    <property type="entry name" value="CALCIUM-BINDING PROTEIN"/>
    <property type="match status" value="1"/>
</dbReference>
<keyword evidence="1" id="KW-0472">Membrane</keyword>
<dbReference type="SUPFAM" id="SSF47473">
    <property type="entry name" value="EF-hand"/>
    <property type="match status" value="2"/>
</dbReference>
<evidence type="ECO:0000313" key="4">
    <source>
        <dbReference type="Proteomes" id="UP001239462"/>
    </source>
</evidence>
<dbReference type="EMBL" id="JASZZN010000011">
    <property type="protein sequence ID" value="MDM4016987.1"/>
    <property type="molecule type" value="Genomic_DNA"/>
</dbReference>
<reference evidence="3 4" key="1">
    <citation type="submission" date="2023-06" db="EMBL/GenBank/DDBJ databases">
        <title>Roseiconus lacunae JC819 isolated from Gulf of Mannar region, Tamil Nadu.</title>
        <authorList>
            <person name="Pk S."/>
            <person name="Ch S."/>
            <person name="Ch V.R."/>
        </authorList>
    </citation>
    <scope>NUCLEOTIDE SEQUENCE [LARGE SCALE GENOMIC DNA]</scope>
    <source>
        <strain evidence="3 4">JC819</strain>
    </source>
</reference>
<dbReference type="InterPro" id="IPR011992">
    <property type="entry name" value="EF-hand-dom_pair"/>
</dbReference>
<accession>A0ABT7PKH9</accession>
<dbReference type="Pfam" id="PF13202">
    <property type="entry name" value="EF-hand_5"/>
    <property type="match status" value="6"/>
</dbReference>
<sequence length="598" mass="66416">MRSIAGRSLRSDDTGLALTKLAPVAPRFANSMSALLTSRCCAGLLAAACVGVFCGFVFSGFAAADTAADRRENSAGQILAEPTDDDPYRYGTHDMLMLMPGGPIHLRLMITNGGQSLEGTRQSYLEQLSTILDQDGDGKVSRDEAGDHPLFVTSTRFQGNQFLRSLRSRRPFSKRELELAVDRAAGQLVTYRQNNALAEQDMSVFNVLDQDGSGMIDRAEMRLAAARIADRDLDFDQCVTFDEFLDQAAPAMAGVVVNTITDEPPGSVHAEMLRNASEPVLPARLLRTYDEDGDRQLSFDELGWTEARGKAFDQNSDGRLSLRELATISAGEPDLTFAVDVAQSSSGALKIVEHSEANRSLKGDISIQNDVIRIRNELFNLSISYRYRDPVAEAEVNASNAFNQIDLDANGYLDRDEIAEHQRFERYLFDAMDRDKDDRVFADEMMQYVREYTEPASTTCQVTLMDSGNGFFQVLDENADGRISIRELRACEQNLIRVTPTDQAQIDPKSMMASYRIEIKRGGTSLFGRVDRPTIDSPEAFLAPPVGPIWFQRMDRNGDGDLTWDEFLGSRETFHQLDHDRDNLIDKNEASLASKLDG</sequence>
<keyword evidence="1" id="KW-1133">Transmembrane helix</keyword>
<dbReference type="RefSeq" id="WP_289164533.1">
    <property type="nucleotide sequence ID" value="NZ_JASZZN010000011.1"/>
</dbReference>
<dbReference type="Proteomes" id="UP001239462">
    <property type="component" value="Unassembled WGS sequence"/>
</dbReference>
<feature type="domain" description="EF-hand" evidence="2">
    <location>
        <begin position="196"/>
        <end position="231"/>
    </location>
</feature>
<evidence type="ECO:0000256" key="1">
    <source>
        <dbReference type="SAM" id="Phobius"/>
    </source>
</evidence>
<organism evidence="3 4">
    <name type="scientific">Roseiconus lacunae</name>
    <dbReference type="NCBI Taxonomy" id="2605694"/>
    <lineage>
        <taxon>Bacteria</taxon>
        <taxon>Pseudomonadati</taxon>
        <taxon>Planctomycetota</taxon>
        <taxon>Planctomycetia</taxon>
        <taxon>Pirellulales</taxon>
        <taxon>Pirellulaceae</taxon>
        <taxon>Roseiconus</taxon>
    </lineage>
</organism>
<dbReference type="PROSITE" id="PS00018">
    <property type="entry name" value="EF_HAND_1"/>
    <property type="match status" value="5"/>
</dbReference>
<gene>
    <name evidence="3" type="ORF">QTN89_16180</name>
</gene>
<comment type="caution">
    <text evidence="3">The sequence shown here is derived from an EMBL/GenBank/DDBJ whole genome shotgun (WGS) entry which is preliminary data.</text>
</comment>